<protein>
    <submittedName>
        <fullName evidence="1">Uncharacterized protein</fullName>
    </submittedName>
</protein>
<evidence type="ECO:0000313" key="1">
    <source>
        <dbReference type="EMBL" id="KAK9159314.1"/>
    </source>
</evidence>
<comment type="caution">
    <text evidence="1">The sequence shown here is derived from an EMBL/GenBank/DDBJ whole genome shotgun (WGS) entry which is preliminary data.</text>
</comment>
<dbReference type="Proteomes" id="UP001419268">
    <property type="component" value="Unassembled WGS sequence"/>
</dbReference>
<gene>
    <name evidence="1" type="ORF">Scep_005888</name>
</gene>
<evidence type="ECO:0000313" key="2">
    <source>
        <dbReference type="Proteomes" id="UP001419268"/>
    </source>
</evidence>
<accession>A0AAP0KYJ2</accession>
<sequence length="67" mass="7992">MYQVFCSSSLVKLHKDQMSYCLELVELHHLKHEKLKTKHGENYRQNSSIDATFEPRKHDIMICKLCQ</sequence>
<organism evidence="1 2">
    <name type="scientific">Stephania cephalantha</name>
    <dbReference type="NCBI Taxonomy" id="152367"/>
    <lineage>
        <taxon>Eukaryota</taxon>
        <taxon>Viridiplantae</taxon>
        <taxon>Streptophyta</taxon>
        <taxon>Embryophyta</taxon>
        <taxon>Tracheophyta</taxon>
        <taxon>Spermatophyta</taxon>
        <taxon>Magnoliopsida</taxon>
        <taxon>Ranunculales</taxon>
        <taxon>Menispermaceae</taxon>
        <taxon>Menispermoideae</taxon>
        <taxon>Cissampelideae</taxon>
        <taxon>Stephania</taxon>
    </lineage>
</organism>
<name>A0AAP0KYJ2_9MAGN</name>
<keyword evidence="2" id="KW-1185">Reference proteome</keyword>
<reference evidence="1 2" key="1">
    <citation type="submission" date="2024-01" db="EMBL/GenBank/DDBJ databases">
        <title>Genome assemblies of Stephania.</title>
        <authorList>
            <person name="Yang L."/>
        </authorList>
    </citation>
    <scope>NUCLEOTIDE SEQUENCE [LARGE SCALE GENOMIC DNA]</scope>
    <source>
        <strain evidence="1">JXDWG</strain>
        <tissue evidence="1">Leaf</tissue>
    </source>
</reference>
<dbReference type="EMBL" id="JBBNAG010000002">
    <property type="protein sequence ID" value="KAK9159314.1"/>
    <property type="molecule type" value="Genomic_DNA"/>
</dbReference>
<dbReference type="AlphaFoldDB" id="A0AAP0KYJ2"/>
<proteinExistence type="predicted"/>